<sequence>MHYDVHVVSDAVSSRTQDNKRIGLEAMQSAGAKRTSTEMVLFELQQKAEGEVFKQLIKLIK</sequence>
<dbReference type="SUPFAM" id="SSF52499">
    <property type="entry name" value="Isochorismatase-like hydrolases"/>
    <property type="match status" value="1"/>
</dbReference>
<dbReference type="PANTHER" id="PTHR14119:SF3">
    <property type="entry name" value="ISOCHORISMATASE DOMAIN-CONTAINING PROTEIN 2"/>
    <property type="match status" value="1"/>
</dbReference>
<dbReference type="EMBL" id="MABE01000593">
    <property type="protein sequence ID" value="OUS38790.1"/>
    <property type="molecule type" value="Genomic_DNA"/>
</dbReference>
<evidence type="ECO:0000313" key="2">
    <source>
        <dbReference type="Proteomes" id="UP000227088"/>
    </source>
</evidence>
<evidence type="ECO:0000313" key="1">
    <source>
        <dbReference type="EMBL" id="OUS38790.1"/>
    </source>
</evidence>
<organism evidence="1 2">
    <name type="scientific">Oleispira antarctica</name>
    <dbReference type="NCBI Taxonomy" id="188908"/>
    <lineage>
        <taxon>Bacteria</taxon>
        <taxon>Pseudomonadati</taxon>
        <taxon>Pseudomonadota</taxon>
        <taxon>Gammaproteobacteria</taxon>
        <taxon>Oceanospirillales</taxon>
        <taxon>Oceanospirillaceae</taxon>
        <taxon>Oleispira</taxon>
    </lineage>
</organism>
<dbReference type="InterPro" id="IPR050993">
    <property type="entry name" value="Isochorismatase_domain"/>
</dbReference>
<reference evidence="2" key="1">
    <citation type="journal article" date="2017" name="Proc. Natl. Acad. Sci. U.S.A.">
        <title>Simulation of Deepwater Horizon oil plume reveals substrate specialization within a complex community of hydrocarbon degraders.</title>
        <authorList>
            <person name="Hu P."/>
            <person name="Dubinsky E.A."/>
            <person name="Probst A.J."/>
            <person name="Wang J."/>
            <person name="Sieber C.M.K."/>
            <person name="Tom L.M."/>
            <person name="Gardinali P."/>
            <person name="Banfield J.F."/>
            <person name="Atlas R.M."/>
            <person name="Andersen G.L."/>
        </authorList>
    </citation>
    <scope>NUCLEOTIDE SEQUENCE [LARGE SCALE GENOMIC DNA]</scope>
</reference>
<name>A0A1Y5HP23_OLEAN</name>
<dbReference type="PANTHER" id="PTHR14119">
    <property type="entry name" value="HYDROLASE"/>
    <property type="match status" value="1"/>
</dbReference>
<accession>A0A1Y5HP23</accession>
<proteinExistence type="predicted"/>
<dbReference type="AlphaFoldDB" id="A0A1Y5HP23"/>
<dbReference type="Proteomes" id="UP000227088">
    <property type="component" value="Unassembled WGS sequence"/>
</dbReference>
<comment type="caution">
    <text evidence="1">The sequence shown here is derived from an EMBL/GenBank/DDBJ whole genome shotgun (WGS) entry which is preliminary data.</text>
</comment>
<dbReference type="Gene3D" id="3.40.50.850">
    <property type="entry name" value="Isochorismatase-like"/>
    <property type="match status" value="1"/>
</dbReference>
<protein>
    <submittedName>
        <fullName evidence="1">Uncharacterized protein</fullName>
    </submittedName>
</protein>
<dbReference type="InterPro" id="IPR036380">
    <property type="entry name" value="Isochorismatase-like_sf"/>
</dbReference>
<gene>
    <name evidence="1" type="ORF">A9R00_10225</name>
</gene>